<dbReference type="FunFam" id="1.25.70.10:FF:000025">
    <property type="entry name" value="Uncharacterized protein"/>
    <property type="match status" value="1"/>
</dbReference>
<keyword evidence="5" id="KW-1185">Reference proteome</keyword>
<accession>A0AAV1SLD1</accession>
<evidence type="ECO:0000313" key="5">
    <source>
        <dbReference type="Proteomes" id="UP001314170"/>
    </source>
</evidence>
<reference evidence="4 5" key="1">
    <citation type="submission" date="2024-01" db="EMBL/GenBank/DDBJ databases">
        <authorList>
            <person name="Waweru B."/>
        </authorList>
    </citation>
    <scope>NUCLEOTIDE SEQUENCE [LARGE SCALE GENOMIC DNA]</scope>
</reference>
<evidence type="ECO:0000256" key="1">
    <source>
        <dbReference type="ARBA" id="ARBA00007692"/>
    </source>
</evidence>
<sequence>MAIKAIKCAPCILNVKVESLTRIVDVLRDNGVPKNNIALLFRYRPYVIISYPVSFKRLTKEVTLMGFQPSKSQFVLAITVLRSMSTSAWDKKIDVRRKWGLSPEEILSAFVKNPWFMGLSEEKIMGVMDLFVNKLGWESSYLAKNPTISSFSLEKRLLPRALVLEVLVSKGMVEKSFRSLAFFKTPENLDRFLCKSLALGSSNRANLSVHKALPYFLENPSTLSCLRYISSVNTDDVKEHSFTVTYLMNKCGFSQKSALEVSKHVDFESPDQPDSVLDVFKNHSFSKDHILKLVRRRPKVLLSKPDKTLLPKLEFFQSKGFSSPDVVDIISSNPWILERGLENQLVPAFGFFENFLQSDAMTIKAIKRSPYILHVNVETIARIVEVLRDNGVPEKNIALLVRYKPSAIISNVENFKKLIQEVTLMGFRPSKSQFVVAIIILKSMSTSTWEKSLMRIGDGVCLKKKFLQHL</sequence>
<protein>
    <submittedName>
        <fullName evidence="4">Uncharacterized protein</fullName>
    </submittedName>
</protein>
<comment type="caution">
    <text evidence="4">The sequence shown here is derived from an EMBL/GenBank/DDBJ whole genome shotgun (WGS) entry which is preliminary data.</text>
</comment>
<organism evidence="4 5">
    <name type="scientific">Dovyalis caffra</name>
    <dbReference type="NCBI Taxonomy" id="77055"/>
    <lineage>
        <taxon>Eukaryota</taxon>
        <taxon>Viridiplantae</taxon>
        <taxon>Streptophyta</taxon>
        <taxon>Embryophyta</taxon>
        <taxon>Tracheophyta</taxon>
        <taxon>Spermatophyta</taxon>
        <taxon>Magnoliopsida</taxon>
        <taxon>eudicotyledons</taxon>
        <taxon>Gunneridae</taxon>
        <taxon>Pentapetalae</taxon>
        <taxon>rosids</taxon>
        <taxon>fabids</taxon>
        <taxon>Malpighiales</taxon>
        <taxon>Salicaceae</taxon>
        <taxon>Flacourtieae</taxon>
        <taxon>Dovyalis</taxon>
    </lineage>
</organism>
<keyword evidence="2" id="KW-0806">Transcription termination</keyword>
<dbReference type="FunFam" id="1.25.70.10:FF:000001">
    <property type="entry name" value="Mitochondrial transcription termination factor-like"/>
    <property type="match status" value="1"/>
</dbReference>
<dbReference type="PANTHER" id="PTHR13068:SF233">
    <property type="entry name" value="MTERF FAMILY PROTEIN"/>
    <property type="match status" value="1"/>
</dbReference>
<dbReference type="Proteomes" id="UP001314170">
    <property type="component" value="Unassembled WGS sequence"/>
</dbReference>
<comment type="similarity">
    <text evidence="1">Belongs to the mTERF family.</text>
</comment>
<gene>
    <name evidence="4" type="ORF">DCAF_LOCUS23783</name>
</gene>
<keyword evidence="3" id="KW-0809">Transit peptide</keyword>
<proteinExistence type="inferred from homology"/>
<evidence type="ECO:0000313" key="4">
    <source>
        <dbReference type="EMBL" id="CAK7351297.1"/>
    </source>
</evidence>
<evidence type="ECO:0000256" key="2">
    <source>
        <dbReference type="ARBA" id="ARBA00022472"/>
    </source>
</evidence>
<dbReference type="EMBL" id="CAWUPB010001184">
    <property type="protein sequence ID" value="CAK7351297.1"/>
    <property type="molecule type" value="Genomic_DNA"/>
</dbReference>
<dbReference type="PANTHER" id="PTHR13068">
    <property type="entry name" value="CGI-12 PROTEIN-RELATED"/>
    <property type="match status" value="1"/>
</dbReference>
<dbReference type="GO" id="GO:0003676">
    <property type="term" value="F:nucleic acid binding"/>
    <property type="evidence" value="ECO:0007669"/>
    <property type="project" value="InterPro"/>
</dbReference>
<dbReference type="InterPro" id="IPR003690">
    <property type="entry name" value="MTERF"/>
</dbReference>
<dbReference type="SMART" id="SM00733">
    <property type="entry name" value="Mterf"/>
    <property type="match status" value="8"/>
</dbReference>
<keyword evidence="2" id="KW-0805">Transcription regulation</keyword>
<evidence type="ECO:0000256" key="3">
    <source>
        <dbReference type="ARBA" id="ARBA00022946"/>
    </source>
</evidence>
<dbReference type="GO" id="GO:0006353">
    <property type="term" value="P:DNA-templated transcription termination"/>
    <property type="evidence" value="ECO:0007669"/>
    <property type="project" value="UniProtKB-KW"/>
</dbReference>
<dbReference type="InterPro" id="IPR038538">
    <property type="entry name" value="MTERF_sf"/>
</dbReference>
<dbReference type="Gene3D" id="1.25.70.10">
    <property type="entry name" value="Transcription termination factor 3, mitochondrial"/>
    <property type="match status" value="2"/>
</dbReference>
<dbReference type="AlphaFoldDB" id="A0AAV1SLD1"/>
<name>A0AAV1SLD1_9ROSI</name>
<dbReference type="Pfam" id="PF02536">
    <property type="entry name" value="mTERF"/>
    <property type="match status" value="2"/>
</dbReference>
<keyword evidence="2" id="KW-0804">Transcription</keyword>